<proteinExistence type="predicted"/>
<evidence type="ECO:0008006" key="3">
    <source>
        <dbReference type="Google" id="ProtNLM"/>
    </source>
</evidence>
<evidence type="ECO:0000313" key="2">
    <source>
        <dbReference type="Proteomes" id="UP000445582"/>
    </source>
</evidence>
<evidence type="ECO:0000313" key="1">
    <source>
        <dbReference type="EMBL" id="MXO62599.1"/>
    </source>
</evidence>
<dbReference type="Proteomes" id="UP000445582">
    <property type="component" value="Unassembled WGS sequence"/>
</dbReference>
<organism evidence="1 2">
    <name type="scientific">Qipengyuania oceanensis</name>
    <dbReference type="NCBI Taxonomy" id="1463597"/>
    <lineage>
        <taxon>Bacteria</taxon>
        <taxon>Pseudomonadati</taxon>
        <taxon>Pseudomonadota</taxon>
        <taxon>Alphaproteobacteria</taxon>
        <taxon>Sphingomonadales</taxon>
        <taxon>Erythrobacteraceae</taxon>
        <taxon>Qipengyuania</taxon>
    </lineage>
</organism>
<keyword evidence="2" id="KW-1185">Reference proteome</keyword>
<reference evidence="1 2" key="1">
    <citation type="submission" date="2019-12" db="EMBL/GenBank/DDBJ databases">
        <title>Genomic-based taxomic classification of the family Erythrobacteraceae.</title>
        <authorList>
            <person name="Xu L."/>
        </authorList>
    </citation>
    <scope>NUCLEOTIDE SEQUENCE [LARGE SCALE GENOMIC DNA]</scope>
    <source>
        <strain evidence="1 2">MCCC 1A09965</strain>
    </source>
</reference>
<dbReference type="Gene3D" id="3.40.50.300">
    <property type="entry name" value="P-loop containing nucleotide triphosphate hydrolases"/>
    <property type="match status" value="1"/>
</dbReference>
<dbReference type="AlphaFoldDB" id="A0A844YGY5"/>
<gene>
    <name evidence="1" type="ORF">GRI48_06195</name>
</gene>
<dbReference type="OrthoDB" id="7202530at2"/>
<dbReference type="EMBL" id="WTYN01000001">
    <property type="protein sequence ID" value="MXO62599.1"/>
    <property type="molecule type" value="Genomic_DNA"/>
</dbReference>
<dbReference type="RefSeq" id="WP_160672919.1">
    <property type="nucleotide sequence ID" value="NZ_WTYN01000001.1"/>
</dbReference>
<dbReference type="SUPFAM" id="SSF52540">
    <property type="entry name" value="P-loop containing nucleoside triphosphate hydrolases"/>
    <property type="match status" value="1"/>
</dbReference>
<name>A0A844YGY5_9SPHN</name>
<accession>A0A844YGY5</accession>
<dbReference type="InterPro" id="IPR027417">
    <property type="entry name" value="P-loop_NTPase"/>
</dbReference>
<protein>
    <recommendedName>
        <fullName evidence="3">Protein ImuA</fullName>
    </recommendedName>
</protein>
<comment type="caution">
    <text evidence="1">The sequence shown here is derived from an EMBL/GenBank/DDBJ whole genome shotgun (WGS) entry which is preliminary data.</text>
</comment>
<sequence>MTHVPCLIPTASSSCSSLLPETIVAPRPMLQEIFAAPGDASATGLALAQLPGGEGGSAPLFWVQEARAAGEAGRVFAHGLPPRLRRPVLHVFVRKARDVLWAMEEGLKCASLGAVIGELHGNPQALDFTASRRLAVAAERHGVPAFLVRTGGHAELSGARRRWRVESRPSLPHPYDPKAPGAPAWSLDLFRARDMRPGIWDVGYDPAAHRLDLVSATGDGAMAERPSRYG</sequence>